<dbReference type="AlphaFoldDB" id="A0A844SQ79"/>
<dbReference type="EMBL" id="WQNF01000028">
    <property type="protein sequence ID" value="MVT69293.1"/>
    <property type="molecule type" value="Genomic_DNA"/>
</dbReference>
<evidence type="ECO:0000313" key="2">
    <source>
        <dbReference type="Proteomes" id="UP000436468"/>
    </source>
</evidence>
<gene>
    <name evidence="1" type="ORF">GPL21_29805</name>
</gene>
<evidence type="ECO:0000313" key="1">
    <source>
        <dbReference type="EMBL" id="MVT69293.1"/>
    </source>
</evidence>
<proteinExistence type="predicted"/>
<dbReference type="RefSeq" id="WP_050383741.1">
    <property type="nucleotide sequence ID" value="NZ_LFIQ01000049.1"/>
</dbReference>
<name>A0A844SQ79_9BRAD</name>
<keyword evidence="2" id="KW-1185">Reference proteome</keyword>
<comment type="caution">
    <text evidence="1">The sequence shown here is derived from an EMBL/GenBank/DDBJ whole genome shotgun (WGS) entry which is preliminary data.</text>
</comment>
<accession>A0A844SQ79</accession>
<protein>
    <submittedName>
        <fullName evidence="1">Uncharacterized protein</fullName>
    </submittedName>
</protein>
<sequence length="199" mass="20626">MRVHELELSPHAPRDAEDLVAEIARSTSDAAACSAAALALVCCDIIAGEGPTVAGRAHFSRTIDAADAALCARILCAAGRAGHSVSRAEADALFAIDAVGSERVDDGRFDDLLAKAVLHHLMGAAGTTIPGREQALARDNPLDSWGSAIVLAAEPRSWLAGHLDWMKPSSSAARTIDAVLHVNPAGPRLPLGILFNMAA</sequence>
<dbReference type="Proteomes" id="UP000436468">
    <property type="component" value="Unassembled WGS sequence"/>
</dbReference>
<reference evidence="1 2" key="1">
    <citation type="submission" date="2019-12" db="EMBL/GenBank/DDBJ databases">
        <title>Draft genome sequences Bradyrhizobium cajani AMBPC1010, Bradyrhizobium pachyrhizi AMBPC1040 and Bradyrhizobium yuanmingense ALSPC3051, three plant growth promoting strains isolated from nodules of Cajanus cajan L. in Dominican Republic.</title>
        <authorList>
            <person name="Flores-Felix J.D."/>
            <person name="Araujo J."/>
            <person name="Diaz-Alcantara C."/>
            <person name="Gonzalez-Andres F."/>
            <person name="Velazquez E."/>
        </authorList>
    </citation>
    <scope>NUCLEOTIDE SEQUENCE [LARGE SCALE GENOMIC DNA]</scope>
    <source>
        <strain evidence="1 2">1040</strain>
    </source>
</reference>
<organism evidence="1 2">
    <name type="scientific">Bradyrhizobium pachyrhizi</name>
    <dbReference type="NCBI Taxonomy" id="280333"/>
    <lineage>
        <taxon>Bacteria</taxon>
        <taxon>Pseudomonadati</taxon>
        <taxon>Pseudomonadota</taxon>
        <taxon>Alphaproteobacteria</taxon>
        <taxon>Hyphomicrobiales</taxon>
        <taxon>Nitrobacteraceae</taxon>
        <taxon>Bradyrhizobium</taxon>
    </lineage>
</organism>